<dbReference type="Proteomes" id="UP000278746">
    <property type="component" value="Unassembled WGS sequence"/>
</dbReference>
<feature type="domain" description="HNH nuclease" evidence="1">
    <location>
        <begin position="213"/>
        <end position="268"/>
    </location>
</feature>
<dbReference type="EMBL" id="RHIB01000003">
    <property type="protein sequence ID" value="RNA66936.1"/>
    <property type="molecule type" value="Genomic_DNA"/>
</dbReference>
<dbReference type="SMART" id="SM00507">
    <property type="entry name" value="HNHc"/>
    <property type="match status" value="1"/>
</dbReference>
<dbReference type="Pfam" id="PF13395">
    <property type="entry name" value="HNH_4"/>
    <property type="match status" value="1"/>
</dbReference>
<reference evidence="2 3" key="1">
    <citation type="submission" date="2018-10" db="EMBL/GenBank/DDBJ databases">
        <title>Bacillus Keqinensis sp. nov., a moderately halophilic bacterium isolated from a saline-alkaline lake.</title>
        <authorList>
            <person name="Wang H."/>
        </authorList>
    </citation>
    <scope>NUCLEOTIDE SEQUENCE [LARGE SCALE GENOMIC DNA]</scope>
    <source>
        <strain evidence="2 3">KQ-3</strain>
    </source>
</reference>
<evidence type="ECO:0000259" key="1">
    <source>
        <dbReference type="SMART" id="SM00507"/>
    </source>
</evidence>
<comment type="caution">
    <text evidence="2">The sequence shown here is derived from an EMBL/GenBank/DDBJ whole genome shotgun (WGS) entry which is preliminary data.</text>
</comment>
<dbReference type="OrthoDB" id="489287at2"/>
<name>A0A3M7TP72_9BACI</name>
<evidence type="ECO:0000313" key="2">
    <source>
        <dbReference type="EMBL" id="RNA66936.1"/>
    </source>
</evidence>
<keyword evidence="3" id="KW-1185">Reference proteome</keyword>
<dbReference type="CDD" id="cd00085">
    <property type="entry name" value="HNHc"/>
    <property type="match status" value="1"/>
</dbReference>
<keyword evidence="2" id="KW-0540">Nuclease</keyword>
<keyword evidence="2" id="KW-0255">Endonuclease</keyword>
<protein>
    <submittedName>
        <fullName evidence="2">HNH endonuclease</fullName>
    </submittedName>
</protein>
<organism evidence="2 3">
    <name type="scientific">Alteribacter keqinensis</name>
    <dbReference type="NCBI Taxonomy" id="2483800"/>
    <lineage>
        <taxon>Bacteria</taxon>
        <taxon>Bacillati</taxon>
        <taxon>Bacillota</taxon>
        <taxon>Bacilli</taxon>
        <taxon>Bacillales</taxon>
        <taxon>Bacillaceae</taxon>
        <taxon>Alteribacter</taxon>
    </lineage>
</organism>
<dbReference type="RefSeq" id="WP_122900874.1">
    <property type="nucleotide sequence ID" value="NZ_RHIB01000003.1"/>
</dbReference>
<dbReference type="GO" id="GO:0004519">
    <property type="term" value="F:endonuclease activity"/>
    <property type="evidence" value="ECO:0007669"/>
    <property type="project" value="UniProtKB-KW"/>
</dbReference>
<dbReference type="InterPro" id="IPR003615">
    <property type="entry name" value="HNH_nuc"/>
</dbReference>
<evidence type="ECO:0000313" key="3">
    <source>
        <dbReference type="Proteomes" id="UP000278746"/>
    </source>
</evidence>
<keyword evidence="2" id="KW-0378">Hydrolase</keyword>
<sequence length="328" mass="38768">MSHKLKEGKLRNAYLTDEEIWRIFSSFLSSKSVKSSTYKYVLMKSMIENLYEVNENLELSYDQLAYTFAKVYWNMVVVHGIEKHNPGSRNAAAATWVVIEERETYSIPNDYSFDKIASSVQLRMIKKIKQAMKVNVFGALFGDTRGSFYEFSHRTEYFRFDPNVYSFMLNYQLLLTQLTNFHMAKKIEELNGRSVDHVIMKVEDITKRGNLKPFERVLLHYFEQRCFYCEKDLSRGKRQIHVDHFVPWSFVQSDQIWNLVLACSKCNTSKRDKLANGLFLDKIKERNDELITLKEADITPLLESYQEEKIQKMYVYSQKNGYDQLWAP</sequence>
<proteinExistence type="predicted"/>
<accession>A0A3M7TP72</accession>
<gene>
    <name evidence="2" type="ORF">EBO34_17195</name>
</gene>
<dbReference type="AlphaFoldDB" id="A0A3M7TP72"/>
<dbReference type="Gene3D" id="1.10.30.50">
    <property type="match status" value="1"/>
</dbReference>